<protein>
    <recommendedName>
        <fullName evidence="4">Fimbrillin family protein</fullName>
    </recommendedName>
</protein>
<feature type="signal peptide" evidence="1">
    <location>
        <begin position="1"/>
        <end position="22"/>
    </location>
</feature>
<dbReference type="AlphaFoldDB" id="A0A412Y3X3"/>
<evidence type="ECO:0000256" key="1">
    <source>
        <dbReference type="SAM" id="SignalP"/>
    </source>
</evidence>
<dbReference type="CDD" id="cd13120">
    <property type="entry name" value="BF2867_like_N"/>
    <property type="match status" value="1"/>
</dbReference>
<dbReference type="Pfam" id="PF13149">
    <property type="entry name" value="Mfa_like_1"/>
    <property type="match status" value="1"/>
</dbReference>
<dbReference type="InterPro" id="IPR025049">
    <property type="entry name" value="Mfa-like_1"/>
</dbReference>
<feature type="chain" id="PRO_5019515926" description="Fimbrillin family protein" evidence="1">
    <location>
        <begin position="23"/>
        <end position="391"/>
    </location>
</feature>
<dbReference type="Proteomes" id="UP000283850">
    <property type="component" value="Unassembled WGS sequence"/>
</dbReference>
<proteinExistence type="predicted"/>
<dbReference type="EMBL" id="QRZF01000010">
    <property type="protein sequence ID" value="RGV52088.1"/>
    <property type="molecule type" value="Genomic_DNA"/>
</dbReference>
<evidence type="ECO:0000313" key="3">
    <source>
        <dbReference type="Proteomes" id="UP000283850"/>
    </source>
</evidence>
<keyword evidence="1" id="KW-0732">Signal</keyword>
<evidence type="ECO:0000313" key="2">
    <source>
        <dbReference type="EMBL" id="RGV52088.1"/>
    </source>
</evidence>
<reference evidence="2 3" key="1">
    <citation type="submission" date="2018-08" db="EMBL/GenBank/DDBJ databases">
        <title>A genome reference for cultivated species of the human gut microbiota.</title>
        <authorList>
            <person name="Zou Y."/>
            <person name="Xue W."/>
            <person name="Luo G."/>
        </authorList>
    </citation>
    <scope>NUCLEOTIDE SEQUENCE [LARGE SCALE GENOMIC DNA]</scope>
    <source>
        <strain evidence="2 3">AF14-32</strain>
    </source>
</reference>
<accession>A0A412Y3X3</accession>
<dbReference type="PROSITE" id="PS51257">
    <property type="entry name" value="PROKAR_LIPOPROTEIN"/>
    <property type="match status" value="1"/>
</dbReference>
<evidence type="ECO:0008006" key="4">
    <source>
        <dbReference type="Google" id="ProtNLM"/>
    </source>
</evidence>
<name>A0A412Y3X3_9BACE</name>
<sequence length="391" mass="41150">MKTKSLFFVAATALMVAGCSQNEVMETNPDANRTIGFGVYTGTQTKGLVTDNSTNDGTTANGLKVASKGFGILAYQTTGNYSTGGSKGTFMDNVHTTWNATGGSGSGGWEYSPLKFWPGNSTDKLSFFAYAPYSTGGANGITLTNATNSTDPSLTFESQTNQKDMVDLVVSTAKKDQQQTTASGKVTFDFKHVLTRVTMKAKTDKSISSNAETKVYITGISLKHTTKLAGEATINMNDATWTLPTLPGEAAKYLSSPYPLAATSSNGVLKLENPAWKGYTTPAVSINETAASLFTADQYLFFIPIDGATGTTSADEVKASITYDIATIPSLGASTAAVSSFTKEVDLGTGILAQGKAYAFTFTIGLNSIEVDVTDSFNWDTTGGDKDVTVN</sequence>
<dbReference type="RefSeq" id="WP_118421750.1">
    <property type="nucleotide sequence ID" value="NZ_QRZF01000010.1"/>
</dbReference>
<comment type="caution">
    <text evidence="2">The sequence shown here is derived from an EMBL/GenBank/DDBJ whole genome shotgun (WGS) entry which is preliminary data.</text>
</comment>
<dbReference type="InterPro" id="IPR042278">
    <property type="entry name" value="Mfa-like_1_N"/>
</dbReference>
<organism evidence="2 3">
    <name type="scientific">Bacteroides intestinalis</name>
    <dbReference type="NCBI Taxonomy" id="329854"/>
    <lineage>
        <taxon>Bacteria</taxon>
        <taxon>Pseudomonadati</taxon>
        <taxon>Bacteroidota</taxon>
        <taxon>Bacteroidia</taxon>
        <taxon>Bacteroidales</taxon>
        <taxon>Bacteroidaceae</taxon>
        <taxon>Bacteroides</taxon>
    </lineage>
</organism>
<gene>
    <name evidence="2" type="ORF">DWW10_15195</name>
</gene>
<dbReference type="Gene3D" id="2.60.40.2620">
    <property type="entry name" value="Fimbrillin-like"/>
    <property type="match status" value="1"/>
</dbReference>